<dbReference type="Gene3D" id="2.60.120.200">
    <property type="match status" value="1"/>
</dbReference>
<dbReference type="GO" id="GO:0016787">
    <property type="term" value="F:hydrolase activity"/>
    <property type="evidence" value="ECO:0007669"/>
    <property type="project" value="UniProtKB-KW"/>
</dbReference>
<gene>
    <name evidence="3" type="ORF">QRT03_29495</name>
</gene>
<accession>A0ABT7MJH2</accession>
<dbReference type="Pfam" id="PF00722">
    <property type="entry name" value="Glyco_hydro_16"/>
    <property type="match status" value="1"/>
</dbReference>
<dbReference type="EMBL" id="JASVWF010000009">
    <property type="protein sequence ID" value="MDL5160137.1"/>
    <property type="molecule type" value="Genomic_DNA"/>
</dbReference>
<dbReference type="SUPFAM" id="SSF49899">
    <property type="entry name" value="Concanavalin A-like lectins/glucanases"/>
    <property type="match status" value="1"/>
</dbReference>
<comment type="caution">
    <text evidence="3">The sequence shown here is derived from an EMBL/GenBank/DDBJ whole genome shotgun (WGS) entry which is preliminary data.</text>
</comment>
<evidence type="ECO:0000256" key="1">
    <source>
        <dbReference type="SAM" id="MobiDB-lite"/>
    </source>
</evidence>
<name>A0ABT7MJH2_9PSEU</name>
<dbReference type="CDD" id="cd00413">
    <property type="entry name" value="Glyco_hydrolase_16"/>
    <property type="match status" value="1"/>
</dbReference>
<evidence type="ECO:0000313" key="4">
    <source>
        <dbReference type="Proteomes" id="UP001231924"/>
    </source>
</evidence>
<evidence type="ECO:0000313" key="3">
    <source>
        <dbReference type="EMBL" id="MDL5160137.1"/>
    </source>
</evidence>
<protein>
    <submittedName>
        <fullName evidence="3">Glycoside hydrolase family 16 protein</fullName>
    </submittedName>
</protein>
<keyword evidence="3" id="KW-0378">Hydrolase</keyword>
<sequence>MVLVAVALGACVTGAGRPPAAPTTWPLEAAGADAPAATAAAAHGWGAPAWADEFAGDTLDPRWSVYDSPGHDGNGSRRPSQVTVAGGVLTQAGTADAVSAGMARDGDDARFGRWEVRARADGRGPGARPYHAVIALIPATGAYDAGERDVDFAEADVGTGEVNLFVHYPPRKQDYLAIPLDLAAWHTFAVEVAPDHVTWFVDGAVRATVTRPAAIPTRPMKLNVQLDAYRPGDLVPARLQVDWARFHRLPPAGTPVLPGPVPPQGDYDPGR</sequence>
<evidence type="ECO:0000259" key="2">
    <source>
        <dbReference type="PROSITE" id="PS51762"/>
    </source>
</evidence>
<dbReference type="Proteomes" id="UP001231924">
    <property type="component" value="Unassembled WGS sequence"/>
</dbReference>
<feature type="region of interest" description="Disordered" evidence="1">
    <location>
        <begin position="62"/>
        <end position="81"/>
    </location>
</feature>
<proteinExistence type="predicted"/>
<dbReference type="InterPro" id="IPR000757">
    <property type="entry name" value="Beta-glucanase-like"/>
</dbReference>
<organism evidence="3 4">
    <name type="scientific">Actinomycetospora termitidis</name>
    <dbReference type="NCBI Taxonomy" id="3053470"/>
    <lineage>
        <taxon>Bacteria</taxon>
        <taxon>Bacillati</taxon>
        <taxon>Actinomycetota</taxon>
        <taxon>Actinomycetes</taxon>
        <taxon>Pseudonocardiales</taxon>
        <taxon>Pseudonocardiaceae</taxon>
        <taxon>Actinomycetospora</taxon>
    </lineage>
</organism>
<keyword evidence="4" id="KW-1185">Reference proteome</keyword>
<dbReference type="InterPro" id="IPR013320">
    <property type="entry name" value="ConA-like_dom_sf"/>
</dbReference>
<dbReference type="RefSeq" id="WP_286056742.1">
    <property type="nucleotide sequence ID" value="NZ_JASVWF010000009.1"/>
</dbReference>
<dbReference type="PROSITE" id="PS51762">
    <property type="entry name" value="GH16_2"/>
    <property type="match status" value="1"/>
</dbReference>
<feature type="domain" description="GH16" evidence="2">
    <location>
        <begin position="27"/>
        <end position="252"/>
    </location>
</feature>
<reference evidence="3 4" key="1">
    <citation type="submission" date="2023-06" db="EMBL/GenBank/DDBJ databases">
        <title>Actinomycetospora Odt1-22.</title>
        <authorList>
            <person name="Supong K."/>
        </authorList>
    </citation>
    <scope>NUCLEOTIDE SEQUENCE [LARGE SCALE GENOMIC DNA]</scope>
    <source>
        <strain evidence="3 4">Odt1-22</strain>
    </source>
</reference>